<dbReference type="Pfam" id="PF01155">
    <property type="entry name" value="HypA"/>
    <property type="match status" value="1"/>
</dbReference>
<gene>
    <name evidence="4" type="ORF">DSOL_3964</name>
</gene>
<dbReference type="GO" id="GO:0016151">
    <property type="term" value="F:nickel cation binding"/>
    <property type="evidence" value="ECO:0007669"/>
    <property type="project" value="InterPro"/>
</dbReference>
<name>A0A1Q8QML7_9FIRM</name>
<accession>A0A1Q8QML7</accession>
<dbReference type="OrthoDB" id="9800361at2"/>
<dbReference type="GO" id="GO:0051604">
    <property type="term" value="P:protein maturation"/>
    <property type="evidence" value="ECO:0007669"/>
    <property type="project" value="InterPro"/>
</dbReference>
<dbReference type="Proteomes" id="UP000186102">
    <property type="component" value="Unassembled WGS sequence"/>
</dbReference>
<dbReference type="EMBL" id="MLBF01000041">
    <property type="protein sequence ID" value="OLN28586.1"/>
    <property type="molecule type" value="Genomic_DNA"/>
</dbReference>
<organism evidence="4 5">
    <name type="scientific">Desulfosporosinus metallidurans</name>
    <dbReference type="NCBI Taxonomy" id="1888891"/>
    <lineage>
        <taxon>Bacteria</taxon>
        <taxon>Bacillati</taxon>
        <taxon>Bacillota</taxon>
        <taxon>Clostridia</taxon>
        <taxon>Eubacteriales</taxon>
        <taxon>Desulfitobacteriaceae</taxon>
        <taxon>Desulfosporosinus</taxon>
    </lineage>
</organism>
<comment type="caution">
    <text evidence="4">The sequence shown here is derived from an EMBL/GenBank/DDBJ whole genome shotgun (WGS) entry which is preliminary data.</text>
</comment>
<evidence type="ECO:0000256" key="2">
    <source>
        <dbReference type="ARBA" id="ARBA00022723"/>
    </source>
</evidence>
<reference evidence="4 5" key="1">
    <citation type="submission" date="2016-09" db="EMBL/GenBank/DDBJ databases">
        <title>Complete genome of Desulfosporosinus sp. OL.</title>
        <authorList>
            <person name="Mardanov A."/>
            <person name="Beletsky A."/>
            <person name="Panova A."/>
            <person name="Karnachuk O."/>
            <person name="Ravin N."/>
        </authorList>
    </citation>
    <scope>NUCLEOTIDE SEQUENCE [LARGE SCALE GENOMIC DNA]</scope>
    <source>
        <strain evidence="4 5">OL</strain>
    </source>
</reference>
<dbReference type="AlphaFoldDB" id="A0A1Q8QML7"/>
<proteinExistence type="predicted"/>
<evidence type="ECO:0000256" key="3">
    <source>
        <dbReference type="ARBA" id="ARBA00022833"/>
    </source>
</evidence>
<sequence length="75" mass="8703">MTFDSLKMEPLFRADARLEIEERETTCQCQACGNGFTITDKYWFICPSCEDLRAEVLSGRELYIEHYQGEEIAAE</sequence>
<dbReference type="STRING" id="1888891.DSOL_3964"/>
<protein>
    <submittedName>
        <fullName evidence="4">[NiFe] hydrogenase nickel incorporation protein HypA</fullName>
    </submittedName>
</protein>
<keyword evidence="1" id="KW-0533">Nickel</keyword>
<evidence type="ECO:0000256" key="1">
    <source>
        <dbReference type="ARBA" id="ARBA00022596"/>
    </source>
</evidence>
<dbReference type="RefSeq" id="WP_075366381.1">
    <property type="nucleotide sequence ID" value="NZ_MLBF01000041.1"/>
</dbReference>
<dbReference type="Gene3D" id="3.30.2320.80">
    <property type="match status" value="1"/>
</dbReference>
<evidence type="ECO:0000313" key="5">
    <source>
        <dbReference type="Proteomes" id="UP000186102"/>
    </source>
</evidence>
<dbReference type="InterPro" id="IPR000688">
    <property type="entry name" value="HypA/HybF"/>
</dbReference>
<keyword evidence="2" id="KW-0479">Metal-binding</keyword>
<keyword evidence="3" id="KW-0862">Zinc</keyword>
<keyword evidence="5" id="KW-1185">Reference proteome</keyword>
<evidence type="ECO:0000313" key="4">
    <source>
        <dbReference type="EMBL" id="OLN28586.1"/>
    </source>
</evidence>